<dbReference type="InterPro" id="IPR029033">
    <property type="entry name" value="His_PPase_superfam"/>
</dbReference>
<sequence length="208" mass="23578">MRNTIIFVLFAVLTGIFGYFYSSPKVVQKIIVVRHAEAYKNLAKIPENAEADSLTTLGEKQAKALGKILENERIDLWISSTKKRAMQTRDIAFAQNNHGGEKVTSQAFLSMKKGGKSWQWRTQNWKEGKDPRPTEGESLSDATKRCLQKLSEYKTTKTIIIFSHGDICATLIGHAKQTTMYQRYEKHALPLAGYAKIHVLINGQWYTP</sequence>
<dbReference type="PANTHER" id="PTHR48100">
    <property type="entry name" value="BROAD-SPECIFICITY PHOSPHATASE YOR283W-RELATED"/>
    <property type="match status" value="1"/>
</dbReference>
<organism evidence="1 2">
    <name type="scientific">Uabimicrobium amorphum</name>
    <dbReference type="NCBI Taxonomy" id="2596890"/>
    <lineage>
        <taxon>Bacteria</taxon>
        <taxon>Pseudomonadati</taxon>
        <taxon>Planctomycetota</taxon>
        <taxon>Candidatus Uabimicrobiia</taxon>
        <taxon>Candidatus Uabimicrobiales</taxon>
        <taxon>Candidatus Uabimicrobiaceae</taxon>
        <taxon>Candidatus Uabimicrobium</taxon>
    </lineage>
</organism>
<dbReference type="SMART" id="SM00855">
    <property type="entry name" value="PGAM"/>
    <property type="match status" value="1"/>
</dbReference>
<accession>A0A5S9IRR1</accession>
<dbReference type="InterPro" id="IPR013078">
    <property type="entry name" value="His_Pase_superF_clade-1"/>
</dbReference>
<dbReference type="Gene3D" id="3.40.50.1240">
    <property type="entry name" value="Phosphoglycerate mutase-like"/>
    <property type="match status" value="1"/>
</dbReference>
<dbReference type="Proteomes" id="UP000326354">
    <property type="component" value="Chromosome"/>
</dbReference>
<dbReference type="GO" id="GO:0005737">
    <property type="term" value="C:cytoplasm"/>
    <property type="evidence" value="ECO:0007669"/>
    <property type="project" value="TreeGrafter"/>
</dbReference>
<dbReference type="RefSeq" id="WP_173013565.1">
    <property type="nucleotide sequence ID" value="NZ_AP019860.1"/>
</dbReference>
<keyword evidence="2" id="KW-1185">Reference proteome</keyword>
<name>A0A5S9IRR1_UABAM</name>
<dbReference type="KEGG" id="uam:UABAM_05080"/>
<dbReference type="Pfam" id="PF00300">
    <property type="entry name" value="His_Phos_1"/>
    <property type="match status" value="1"/>
</dbReference>
<dbReference type="EMBL" id="AP019860">
    <property type="protein sequence ID" value="BBM86694.1"/>
    <property type="molecule type" value="Genomic_DNA"/>
</dbReference>
<protein>
    <submittedName>
        <fullName evidence="1">Phosphoglycerate mutase</fullName>
    </submittedName>
</protein>
<evidence type="ECO:0000313" key="2">
    <source>
        <dbReference type="Proteomes" id="UP000326354"/>
    </source>
</evidence>
<reference evidence="1 2" key="1">
    <citation type="submission" date="2019-08" db="EMBL/GenBank/DDBJ databases">
        <title>Complete genome sequence of Candidatus Uab amorphum.</title>
        <authorList>
            <person name="Shiratori T."/>
            <person name="Suzuki S."/>
            <person name="Kakizawa Y."/>
            <person name="Ishida K."/>
        </authorList>
    </citation>
    <scope>NUCLEOTIDE SEQUENCE [LARGE SCALE GENOMIC DNA]</scope>
    <source>
        <strain evidence="1 2">SRT547</strain>
    </source>
</reference>
<proteinExistence type="predicted"/>
<dbReference type="CDD" id="cd07040">
    <property type="entry name" value="HP"/>
    <property type="match status" value="1"/>
</dbReference>
<dbReference type="PANTHER" id="PTHR48100:SF1">
    <property type="entry name" value="HISTIDINE PHOSPHATASE FAMILY PROTEIN-RELATED"/>
    <property type="match status" value="1"/>
</dbReference>
<gene>
    <name evidence="1" type="ORF">UABAM_05080</name>
</gene>
<evidence type="ECO:0000313" key="1">
    <source>
        <dbReference type="EMBL" id="BBM86694.1"/>
    </source>
</evidence>
<dbReference type="AlphaFoldDB" id="A0A5S9IRR1"/>
<dbReference type="GO" id="GO:0016791">
    <property type="term" value="F:phosphatase activity"/>
    <property type="evidence" value="ECO:0007669"/>
    <property type="project" value="TreeGrafter"/>
</dbReference>
<dbReference type="InterPro" id="IPR050275">
    <property type="entry name" value="PGM_Phosphatase"/>
</dbReference>
<dbReference type="SUPFAM" id="SSF53254">
    <property type="entry name" value="Phosphoglycerate mutase-like"/>
    <property type="match status" value="1"/>
</dbReference>